<dbReference type="Proteomes" id="UP000821865">
    <property type="component" value="Chromosome 1"/>
</dbReference>
<evidence type="ECO:0000313" key="1">
    <source>
        <dbReference type="EMBL" id="KAH7978650.1"/>
    </source>
</evidence>
<sequence length="318" mass="34513">MAPIRSPADLDKLRNIYDEITFRTSALEGLGVSPDEYAPVLRRVIMKALPPELVEAREEGALDQASSSPSQRHHARESRPLELNPPSAAAPLIQSLGGCSSEVSFAALPAKEGQSAHFRYSSTALNCPVEGVEWLTLFTFLKTHRPVTLTCNRVSATLRSQHNTNKTTLDALEESEISAVTSPPADGVIITMMTNLGLVPACARPDATTFREDEISILLGSDFYWDVGTGQVSRLLAQVTAVETRFGWTDQETLLNFSKGSTVQSTSLVFGTGEPPRDDAPTKSPEGKKRPPPTRLSTRNKRGSRSLTTMFSCTPNGN</sequence>
<comment type="caution">
    <text evidence="1">The sequence shown here is derived from an EMBL/GenBank/DDBJ whole genome shotgun (WGS) entry which is preliminary data.</text>
</comment>
<organism evidence="1 2">
    <name type="scientific">Dermacentor silvarum</name>
    <name type="common">Tick</name>
    <dbReference type="NCBI Taxonomy" id="543639"/>
    <lineage>
        <taxon>Eukaryota</taxon>
        <taxon>Metazoa</taxon>
        <taxon>Ecdysozoa</taxon>
        <taxon>Arthropoda</taxon>
        <taxon>Chelicerata</taxon>
        <taxon>Arachnida</taxon>
        <taxon>Acari</taxon>
        <taxon>Parasitiformes</taxon>
        <taxon>Ixodida</taxon>
        <taxon>Ixodoidea</taxon>
        <taxon>Ixodidae</taxon>
        <taxon>Rhipicephalinae</taxon>
        <taxon>Dermacentor</taxon>
    </lineage>
</organism>
<evidence type="ECO:0000313" key="2">
    <source>
        <dbReference type="Proteomes" id="UP000821865"/>
    </source>
</evidence>
<keyword evidence="2" id="KW-1185">Reference proteome</keyword>
<name>A0ACB8DWJ9_DERSI</name>
<accession>A0ACB8DWJ9</accession>
<dbReference type="EMBL" id="CM023470">
    <property type="protein sequence ID" value="KAH7978650.1"/>
    <property type="molecule type" value="Genomic_DNA"/>
</dbReference>
<proteinExistence type="predicted"/>
<protein>
    <submittedName>
        <fullName evidence="1">Uncharacterized protein</fullName>
    </submittedName>
</protein>
<gene>
    <name evidence="1" type="ORF">HPB49_006285</name>
</gene>
<reference evidence="1" key="1">
    <citation type="submission" date="2020-05" db="EMBL/GenBank/DDBJ databases">
        <title>Large-scale comparative analyses of tick genomes elucidate their genetic diversity and vector capacities.</title>
        <authorList>
            <person name="Jia N."/>
            <person name="Wang J."/>
            <person name="Shi W."/>
            <person name="Du L."/>
            <person name="Sun Y."/>
            <person name="Zhan W."/>
            <person name="Jiang J."/>
            <person name="Wang Q."/>
            <person name="Zhang B."/>
            <person name="Ji P."/>
            <person name="Sakyi L.B."/>
            <person name="Cui X."/>
            <person name="Yuan T."/>
            <person name="Jiang B."/>
            <person name="Yang W."/>
            <person name="Lam T.T.-Y."/>
            <person name="Chang Q."/>
            <person name="Ding S."/>
            <person name="Wang X."/>
            <person name="Zhu J."/>
            <person name="Ruan X."/>
            <person name="Zhao L."/>
            <person name="Wei J."/>
            <person name="Que T."/>
            <person name="Du C."/>
            <person name="Cheng J."/>
            <person name="Dai P."/>
            <person name="Han X."/>
            <person name="Huang E."/>
            <person name="Gao Y."/>
            <person name="Liu J."/>
            <person name="Shao H."/>
            <person name="Ye R."/>
            <person name="Li L."/>
            <person name="Wei W."/>
            <person name="Wang X."/>
            <person name="Wang C."/>
            <person name="Yang T."/>
            <person name="Huo Q."/>
            <person name="Li W."/>
            <person name="Guo W."/>
            <person name="Chen H."/>
            <person name="Zhou L."/>
            <person name="Ni X."/>
            <person name="Tian J."/>
            <person name="Zhou Y."/>
            <person name="Sheng Y."/>
            <person name="Liu T."/>
            <person name="Pan Y."/>
            <person name="Xia L."/>
            <person name="Li J."/>
            <person name="Zhao F."/>
            <person name="Cao W."/>
        </authorList>
    </citation>
    <scope>NUCLEOTIDE SEQUENCE</scope>
    <source>
        <strain evidence="1">Dsil-2018</strain>
    </source>
</reference>